<proteinExistence type="predicted"/>
<name>A0ABY7ECN5_MYAAR</name>
<evidence type="ECO:0000256" key="1">
    <source>
        <dbReference type="SAM" id="SignalP"/>
    </source>
</evidence>
<organism evidence="2 3">
    <name type="scientific">Mya arenaria</name>
    <name type="common">Soft-shell clam</name>
    <dbReference type="NCBI Taxonomy" id="6604"/>
    <lineage>
        <taxon>Eukaryota</taxon>
        <taxon>Metazoa</taxon>
        <taxon>Spiralia</taxon>
        <taxon>Lophotrochozoa</taxon>
        <taxon>Mollusca</taxon>
        <taxon>Bivalvia</taxon>
        <taxon>Autobranchia</taxon>
        <taxon>Heteroconchia</taxon>
        <taxon>Euheterodonta</taxon>
        <taxon>Imparidentia</taxon>
        <taxon>Neoheterodontei</taxon>
        <taxon>Myida</taxon>
        <taxon>Myoidea</taxon>
        <taxon>Myidae</taxon>
        <taxon>Mya</taxon>
    </lineage>
</organism>
<keyword evidence="1" id="KW-0732">Signal</keyword>
<evidence type="ECO:0008006" key="4">
    <source>
        <dbReference type="Google" id="ProtNLM"/>
    </source>
</evidence>
<evidence type="ECO:0000313" key="2">
    <source>
        <dbReference type="EMBL" id="WAR04916.1"/>
    </source>
</evidence>
<reference evidence="2" key="1">
    <citation type="submission" date="2022-11" db="EMBL/GenBank/DDBJ databases">
        <title>Centuries of genome instability and evolution in soft-shell clam transmissible cancer (bioRxiv).</title>
        <authorList>
            <person name="Hart S.F.M."/>
            <person name="Yonemitsu M.A."/>
            <person name="Giersch R.M."/>
            <person name="Beal B.F."/>
            <person name="Arriagada G."/>
            <person name="Davis B.W."/>
            <person name="Ostrander E.A."/>
            <person name="Goff S.P."/>
            <person name="Metzger M.J."/>
        </authorList>
    </citation>
    <scope>NUCLEOTIDE SEQUENCE</scope>
    <source>
        <strain evidence="2">MELC-2E11</strain>
        <tissue evidence="2">Siphon/mantle</tissue>
    </source>
</reference>
<accession>A0ABY7ECN5</accession>
<sequence>MLPLLIVSVSVSLQLLVRYGTYFRSFPKLQEMQKLYLQTKNFPGVCGMIEWSHIPIRRPSDRGIDNYNRKYFYSVVLQAVVAENLRFTNDNLEKCTTLEY</sequence>
<feature type="chain" id="PRO_5047076730" description="DDE Tnp4 domain-containing protein" evidence="1">
    <location>
        <begin position="20"/>
        <end position="100"/>
    </location>
</feature>
<feature type="signal peptide" evidence="1">
    <location>
        <begin position="1"/>
        <end position="19"/>
    </location>
</feature>
<protein>
    <recommendedName>
        <fullName evidence="4">DDE Tnp4 domain-containing protein</fullName>
    </recommendedName>
</protein>
<evidence type="ECO:0000313" key="3">
    <source>
        <dbReference type="Proteomes" id="UP001164746"/>
    </source>
</evidence>
<keyword evidence="3" id="KW-1185">Reference proteome</keyword>
<dbReference type="Proteomes" id="UP001164746">
    <property type="component" value="Chromosome 5"/>
</dbReference>
<dbReference type="EMBL" id="CP111016">
    <property type="protein sequence ID" value="WAR04916.1"/>
    <property type="molecule type" value="Genomic_DNA"/>
</dbReference>
<gene>
    <name evidence="2" type="ORF">MAR_020285</name>
</gene>